<dbReference type="EMBL" id="BAAAGS010000068">
    <property type="protein sequence ID" value="GAA0555907.1"/>
    <property type="molecule type" value="Genomic_DNA"/>
</dbReference>
<dbReference type="Gene3D" id="3.30.300.30">
    <property type="match status" value="1"/>
</dbReference>
<evidence type="ECO:0000259" key="2">
    <source>
        <dbReference type="Pfam" id="PF00501"/>
    </source>
</evidence>
<dbReference type="InterPro" id="IPR000873">
    <property type="entry name" value="AMP-dep_synth/lig_dom"/>
</dbReference>
<dbReference type="Proteomes" id="UP001500729">
    <property type="component" value="Unassembled WGS sequence"/>
</dbReference>
<feature type="region of interest" description="Disordered" evidence="1">
    <location>
        <begin position="1"/>
        <end position="29"/>
    </location>
</feature>
<feature type="domain" description="AMP-dependent synthetase/ligase" evidence="2">
    <location>
        <begin position="37"/>
        <end position="366"/>
    </location>
</feature>
<dbReference type="InterPro" id="IPR045851">
    <property type="entry name" value="AMP-bd_C_sf"/>
</dbReference>
<dbReference type="InterPro" id="IPR025110">
    <property type="entry name" value="AMP-bd_C"/>
</dbReference>
<protein>
    <submittedName>
        <fullName evidence="4">AMP-binding protein</fullName>
    </submittedName>
</protein>
<name>A0ABN1E0U1_SACER</name>
<feature type="domain" description="AMP-binding enzyme C-terminal" evidence="3">
    <location>
        <begin position="424"/>
        <end position="489"/>
    </location>
</feature>
<dbReference type="RefSeq" id="WP_009949595.1">
    <property type="nucleotide sequence ID" value="NZ_BAAAGS010000068.1"/>
</dbReference>
<dbReference type="PANTHER" id="PTHR24096:SF323">
    <property type="entry name" value="BLR3536 PROTEIN"/>
    <property type="match status" value="1"/>
</dbReference>
<gene>
    <name evidence="4" type="ORF">GCM10009533_62180</name>
</gene>
<proteinExistence type="predicted"/>
<evidence type="ECO:0000256" key="1">
    <source>
        <dbReference type="SAM" id="MobiDB-lite"/>
    </source>
</evidence>
<dbReference type="SUPFAM" id="SSF56801">
    <property type="entry name" value="Acetyl-CoA synthetase-like"/>
    <property type="match status" value="1"/>
</dbReference>
<dbReference type="Pfam" id="PF13193">
    <property type="entry name" value="AMP-binding_C"/>
    <property type="match status" value="1"/>
</dbReference>
<keyword evidence="5" id="KW-1185">Reference proteome</keyword>
<dbReference type="Gene3D" id="3.40.50.12780">
    <property type="entry name" value="N-terminal domain of ligase-like"/>
    <property type="match status" value="1"/>
</dbReference>
<dbReference type="InterPro" id="IPR042099">
    <property type="entry name" value="ANL_N_sf"/>
</dbReference>
<accession>A0ABN1E0U1</accession>
<evidence type="ECO:0000313" key="4">
    <source>
        <dbReference type="EMBL" id="GAA0555907.1"/>
    </source>
</evidence>
<dbReference type="Pfam" id="PF00501">
    <property type="entry name" value="AMP-binding"/>
    <property type="match status" value="1"/>
</dbReference>
<sequence>MHADQPKPPGAPVHQGTPGHQDTPGPEGTPFVVRFAELASAEPDRLALTCDDVSITRRGLESMSNRLARDLIARGVRHGDFVSIVVPNSIAFVVAELASWKAGAVPQPLSPKLPVSELREIIDLTEPALVIGDVGAEVAGGRALLPADHQPDPALDDGPLPAVVSPAWKAPTSGGSTGRPKVIVAGRPALVEETDLSADVFGIEHGGVVLVPSPVSHNAPNMSVALGLLRGNHVVLMRRFDAAQVLRLVERHRVSWLYVVSTTMGRIMRLPEEVRAAADLSSLRTVFHTAAPVPVWLKRAWIDWVGPIVRELYAGTEAQATTVITAPEWLAHPGSVGRVLRGEMQIRDADGRVLPPGREGKVWMRRAPDVEATYRLLGAQAHPDPDGWESLGDIGWFDEDGYLYLGDREADMILVGGANVYPAEIEAALGQHDAVVDSCVVGLPDDDLGNVPHAIVVTRRSVPEADLVRHLRSRLAPYRMPRSFEFVTTPLRDDAGKIRRSQLRTARLAGGTGPAAGPTTR</sequence>
<organism evidence="4 5">
    <name type="scientific">Saccharopolyspora erythraea</name>
    <name type="common">Streptomyces erythraeus</name>
    <dbReference type="NCBI Taxonomy" id="1836"/>
    <lineage>
        <taxon>Bacteria</taxon>
        <taxon>Bacillati</taxon>
        <taxon>Actinomycetota</taxon>
        <taxon>Actinomycetes</taxon>
        <taxon>Pseudonocardiales</taxon>
        <taxon>Pseudonocardiaceae</taxon>
        <taxon>Saccharopolyspora</taxon>
    </lineage>
</organism>
<comment type="caution">
    <text evidence="4">The sequence shown here is derived from an EMBL/GenBank/DDBJ whole genome shotgun (WGS) entry which is preliminary data.</text>
</comment>
<dbReference type="PANTHER" id="PTHR24096">
    <property type="entry name" value="LONG-CHAIN-FATTY-ACID--COA LIGASE"/>
    <property type="match status" value="1"/>
</dbReference>
<reference evidence="4 5" key="1">
    <citation type="journal article" date="2019" name="Int. J. Syst. Evol. Microbiol.">
        <title>The Global Catalogue of Microorganisms (GCM) 10K type strain sequencing project: providing services to taxonomists for standard genome sequencing and annotation.</title>
        <authorList>
            <consortium name="The Broad Institute Genomics Platform"/>
            <consortium name="The Broad Institute Genome Sequencing Center for Infectious Disease"/>
            <person name="Wu L."/>
            <person name="Ma J."/>
        </authorList>
    </citation>
    <scope>NUCLEOTIDE SEQUENCE [LARGE SCALE GENOMIC DNA]</scope>
    <source>
        <strain evidence="4 5">JCM 10303</strain>
    </source>
</reference>
<feature type="compositionally biased region" description="Pro residues" evidence="1">
    <location>
        <begin position="1"/>
        <end position="11"/>
    </location>
</feature>
<evidence type="ECO:0000313" key="5">
    <source>
        <dbReference type="Proteomes" id="UP001500729"/>
    </source>
</evidence>
<evidence type="ECO:0000259" key="3">
    <source>
        <dbReference type="Pfam" id="PF13193"/>
    </source>
</evidence>